<comment type="caution">
    <text evidence="4">The sequence shown here is derived from an EMBL/GenBank/DDBJ whole genome shotgun (WGS) entry which is preliminary data.</text>
</comment>
<dbReference type="InterPro" id="IPR005955">
    <property type="entry name" value="GST_Zeta"/>
</dbReference>
<keyword evidence="4" id="KW-0413">Isomerase</keyword>
<dbReference type="Gene3D" id="3.40.30.10">
    <property type="entry name" value="Glutaredoxin"/>
    <property type="match status" value="1"/>
</dbReference>
<feature type="domain" description="GST C-terminal" evidence="3">
    <location>
        <begin position="86"/>
        <end position="214"/>
    </location>
</feature>
<gene>
    <name evidence="4" type="primary">maiA</name>
    <name evidence="4" type="ORF">N5A92_04015</name>
</gene>
<evidence type="ECO:0000256" key="1">
    <source>
        <dbReference type="ARBA" id="ARBA00010007"/>
    </source>
</evidence>
<dbReference type="EMBL" id="JAOCZP010000001">
    <property type="protein sequence ID" value="MCT7374197.1"/>
    <property type="molecule type" value="Genomic_DNA"/>
</dbReference>
<dbReference type="Proteomes" id="UP001320831">
    <property type="component" value="Unassembled WGS sequence"/>
</dbReference>
<dbReference type="Pfam" id="PF13410">
    <property type="entry name" value="GST_C_2"/>
    <property type="match status" value="1"/>
</dbReference>
<proteinExistence type="inferred from homology"/>
<dbReference type="PROSITE" id="PS50404">
    <property type="entry name" value="GST_NTER"/>
    <property type="match status" value="1"/>
</dbReference>
<dbReference type="PANTHER" id="PTHR42673:SF4">
    <property type="entry name" value="MALEYLACETOACETATE ISOMERASE"/>
    <property type="match status" value="1"/>
</dbReference>
<sequence length="216" mass="24009">MATVLYDYWRSSASYRVRIALNMLGEEYEIVPVDLLAKTHMSAEHLARNPQGLVPALHIDGRMLTQSLAIIEYLEETRSAGFLPEDAAGRARVRALAYAIAMEIHPVCNTRVAAHIVELTGNGDVARKAWMQKFIADGLRAFEAMLDDGGGTGDFCHGDRPGMAEFCLVPQLYNARRWEVDLSGLERMQRIDRNCSEIAAFDKAHPDRLGPPPLNS</sequence>
<evidence type="ECO:0000313" key="4">
    <source>
        <dbReference type="EMBL" id="MCT7374197.1"/>
    </source>
</evidence>
<dbReference type="InterPro" id="IPR010987">
    <property type="entry name" value="Glutathione-S-Trfase_C-like"/>
</dbReference>
<dbReference type="SUPFAM" id="SSF47616">
    <property type="entry name" value="GST C-terminal domain-like"/>
    <property type="match status" value="1"/>
</dbReference>
<dbReference type="PROSITE" id="PS50405">
    <property type="entry name" value="GST_CTER"/>
    <property type="match status" value="1"/>
</dbReference>
<dbReference type="RefSeq" id="WP_260900567.1">
    <property type="nucleotide sequence ID" value="NZ_JAOCZP010000001.1"/>
</dbReference>
<dbReference type="CDD" id="cd03191">
    <property type="entry name" value="GST_C_Zeta"/>
    <property type="match status" value="1"/>
</dbReference>
<protein>
    <submittedName>
        <fullName evidence="4">Maleylacetoacetate isomerase</fullName>
        <ecNumber evidence="4">5.2.1.2</ecNumber>
    </submittedName>
</protein>
<name>A0ABT2LHZ1_9HYPH</name>
<evidence type="ECO:0000313" key="5">
    <source>
        <dbReference type="Proteomes" id="UP001320831"/>
    </source>
</evidence>
<dbReference type="Gene3D" id="1.20.1050.10">
    <property type="match status" value="1"/>
</dbReference>
<keyword evidence="5" id="KW-1185">Reference proteome</keyword>
<accession>A0ABT2LHZ1</accession>
<dbReference type="SFLD" id="SFLDG00358">
    <property type="entry name" value="Main_(cytGST)"/>
    <property type="match status" value="1"/>
</dbReference>
<dbReference type="NCBIfam" id="TIGR01262">
    <property type="entry name" value="maiA"/>
    <property type="match status" value="1"/>
</dbReference>
<dbReference type="InterPro" id="IPR004045">
    <property type="entry name" value="Glutathione_S-Trfase_N"/>
</dbReference>
<dbReference type="SUPFAM" id="SSF52833">
    <property type="entry name" value="Thioredoxin-like"/>
    <property type="match status" value="1"/>
</dbReference>
<evidence type="ECO:0000259" key="2">
    <source>
        <dbReference type="PROSITE" id="PS50404"/>
    </source>
</evidence>
<dbReference type="SFLD" id="SFLDS00019">
    <property type="entry name" value="Glutathione_Transferase_(cytos"/>
    <property type="match status" value="1"/>
</dbReference>
<evidence type="ECO:0000259" key="3">
    <source>
        <dbReference type="PROSITE" id="PS50405"/>
    </source>
</evidence>
<comment type="similarity">
    <text evidence="1">Belongs to the GST superfamily. Zeta family.</text>
</comment>
<dbReference type="Pfam" id="PF02798">
    <property type="entry name" value="GST_N"/>
    <property type="match status" value="1"/>
</dbReference>
<dbReference type="CDD" id="cd03042">
    <property type="entry name" value="GST_N_Zeta"/>
    <property type="match status" value="1"/>
</dbReference>
<dbReference type="InterPro" id="IPR036249">
    <property type="entry name" value="Thioredoxin-like_sf"/>
</dbReference>
<reference evidence="4 5" key="1">
    <citation type="submission" date="2022-09" db="EMBL/GenBank/DDBJ databases">
        <title>Chelativorans salina sp. nov., a novel slightly halophilic bacterium isolated from a saline lake sediment enrichment.</title>
        <authorList>
            <person name="Gao L."/>
            <person name="Fang B.-Z."/>
            <person name="Li W.-J."/>
        </authorList>
    </citation>
    <scope>NUCLEOTIDE SEQUENCE [LARGE SCALE GENOMIC DNA]</scope>
    <source>
        <strain evidence="4 5">EGI FJ00035</strain>
    </source>
</reference>
<dbReference type="EC" id="5.2.1.2" evidence="4"/>
<feature type="domain" description="GST N-terminal" evidence="2">
    <location>
        <begin position="1"/>
        <end position="82"/>
    </location>
</feature>
<dbReference type="PANTHER" id="PTHR42673">
    <property type="entry name" value="MALEYLACETOACETATE ISOMERASE"/>
    <property type="match status" value="1"/>
</dbReference>
<dbReference type="InterPro" id="IPR036282">
    <property type="entry name" value="Glutathione-S-Trfase_C_sf"/>
</dbReference>
<dbReference type="GO" id="GO:0016034">
    <property type="term" value="F:maleylacetoacetate isomerase activity"/>
    <property type="evidence" value="ECO:0007669"/>
    <property type="project" value="UniProtKB-EC"/>
</dbReference>
<organism evidence="4 5">
    <name type="scientific">Chelativorans salis</name>
    <dbReference type="NCBI Taxonomy" id="2978478"/>
    <lineage>
        <taxon>Bacteria</taxon>
        <taxon>Pseudomonadati</taxon>
        <taxon>Pseudomonadota</taxon>
        <taxon>Alphaproteobacteria</taxon>
        <taxon>Hyphomicrobiales</taxon>
        <taxon>Phyllobacteriaceae</taxon>
        <taxon>Chelativorans</taxon>
    </lineage>
</organism>
<dbReference type="InterPro" id="IPR034330">
    <property type="entry name" value="GST_Zeta_C"/>
</dbReference>
<dbReference type="InterPro" id="IPR040079">
    <property type="entry name" value="Glutathione_S-Trfase"/>
</dbReference>
<dbReference type="InterPro" id="IPR034333">
    <property type="entry name" value="GST_Zeta_N"/>
</dbReference>